<comment type="subcellular location">
    <subcellularLocation>
        <location evidence="1">Membrane</location>
        <topology evidence="1">Multi-pass membrane protein</topology>
    </subcellularLocation>
</comment>
<keyword evidence="2" id="KW-0813">Transport</keyword>
<protein>
    <submittedName>
        <fullName evidence="8">MFS general substrate transporter</fullName>
    </submittedName>
</protein>
<feature type="transmembrane region" description="Helical" evidence="6">
    <location>
        <begin position="361"/>
        <end position="381"/>
    </location>
</feature>
<feature type="transmembrane region" description="Helical" evidence="6">
    <location>
        <begin position="329"/>
        <end position="349"/>
    </location>
</feature>
<keyword evidence="5 6" id="KW-0472">Membrane</keyword>
<evidence type="ECO:0000313" key="9">
    <source>
        <dbReference type="Proteomes" id="UP000054007"/>
    </source>
</evidence>
<reference evidence="8 9" key="1">
    <citation type="journal article" date="2015" name="Fungal Genet. Biol.">
        <title>Evolution of novel wood decay mechanisms in Agaricales revealed by the genome sequences of Fistulina hepatica and Cylindrobasidium torrendii.</title>
        <authorList>
            <person name="Floudas D."/>
            <person name="Held B.W."/>
            <person name="Riley R."/>
            <person name="Nagy L.G."/>
            <person name="Koehler G."/>
            <person name="Ransdell A.S."/>
            <person name="Younus H."/>
            <person name="Chow J."/>
            <person name="Chiniquy J."/>
            <person name="Lipzen A."/>
            <person name="Tritt A."/>
            <person name="Sun H."/>
            <person name="Haridas S."/>
            <person name="LaButti K."/>
            <person name="Ohm R.A."/>
            <person name="Kues U."/>
            <person name="Blanchette R.A."/>
            <person name="Grigoriev I.V."/>
            <person name="Minto R.E."/>
            <person name="Hibbett D.S."/>
        </authorList>
    </citation>
    <scope>NUCLEOTIDE SEQUENCE [LARGE SCALE GENOMIC DNA]</scope>
    <source>
        <strain evidence="8 9">FP15055 ss-10</strain>
    </source>
</reference>
<sequence>MRQQQDTQPLLARDRLTVHYAQSVDAERSHTTHSEPEFGGPTNRAQLEKRLLRKIDSRLSILMLIYILNYIDRNNAAAARLRGFEADLNLTSSQFATILSVLYVGYLIMQVPSNMFLAHCGRPSVYLPMCMVLEGIMSIATETDPWTLNNSFGGAVVTRFLLGFVEAAFYPGALLLISRWYTRAELSQRTAILGSGALISNAFGSLIASGILDAMQGALGYAAWRWLFFIEGGLTVVVACISIFVLPDFPETTSWLTAEEKALAIRRVEADVGFQGKDDIAVSQLEGFRLAFRDGKVWWLAMTLTSLVFSLSFNAYFPTLMSTLGNTPSVTMLICVPPWIFAAFVAILLSRHSDHHSERFWHVFFAFSLGIVGNIIAMSTMDPIARYISLFLQAQSYAGFICFVAWASSSVAHPPAKRAVALAWINTVSSLGNVFGSHIFPTTWGPSYVKSFAWCTLATCLGLGMSWVFKEHLIVLNKDAATREAATGEPEGYRYMI</sequence>
<feature type="transmembrane region" description="Helical" evidence="6">
    <location>
        <begin position="419"/>
        <end position="439"/>
    </location>
</feature>
<evidence type="ECO:0000256" key="3">
    <source>
        <dbReference type="ARBA" id="ARBA00022692"/>
    </source>
</evidence>
<dbReference type="InterPro" id="IPR036259">
    <property type="entry name" value="MFS_trans_sf"/>
</dbReference>
<dbReference type="PANTHER" id="PTHR43791:SF6">
    <property type="entry name" value="TRANSPORTER, PUTATIVE (AFU_ORTHOLOGUE AFUA_1G16690)-RELATED"/>
    <property type="match status" value="1"/>
</dbReference>
<feature type="transmembrane region" description="Helical" evidence="6">
    <location>
        <begin position="224"/>
        <end position="246"/>
    </location>
</feature>
<dbReference type="Pfam" id="PF07690">
    <property type="entry name" value="MFS_1"/>
    <property type="match status" value="1"/>
</dbReference>
<proteinExistence type="predicted"/>
<dbReference type="InterPro" id="IPR011701">
    <property type="entry name" value="MFS"/>
</dbReference>
<evidence type="ECO:0000256" key="1">
    <source>
        <dbReference type="ARBA" id="ARBA00004141"/>
    </source>
</evidence>
<dbReference type="EMBL" id="KN880434">
    <property type="protein sequence ID" value="KIY73724.1"/>
    <property type="molecule type" value="Genomic_DNA"/>
</dbReference>
<evidence type="ECO:0000313" key="8">
    <source>
        <dbReference type="EMBL" id="KIY73724.1"/>
    </source>
</evidence>
<keyword evidence="9" id="KW-1185">Reference proteome</keyword>
<feature type="transmembrane region" description="Helical" evidence="6">
    <location>
        <begin position="451"/>
        <end position="469"/>
    </location>
</feature>
<dbReference type="AlphaFoldDB" id="A0A0D7BU88"/>
<dbReference type="InterPro" id="IPR020846">
    <property type="entry name" value="MFS_dom"/>
</dbReference>
<accession>A0A0D7BU88</accession>
<feature type="transmembrane region" description="Helical" evidence="6">
    <location>
        <begin position="91"/>
        <end position="111"/>
    </location>
</feature>
<dbReference type="Gene3D" id="1.20.1250.20">
    <property type="entry name" value="MFS general substrate transporter like domains"/>
    <property type="match status" value="2"/>
</dbReference>
<feature type="transmembrane region" description="Helical" evidence="6">
    <location>
        <begin position="160"/>
        <end position="178"/>
    </location>
</feature>
<dbReference type="OrthoDB" id="2985014at2759"/>
<dbReference type="SUPFAM" id="SSF103473">
    <property type="entry name" value="MFS general substrate transporter"/>
    <property type="match status" value="1"/>
</dbReference>
<dbReference type="GO" id="GO:0022857">
    <property type="term" value="F:transmembrane transporter activity"/>
    <property type="evidence" value="ECO:0007669"/>
    <property type="project" value="InterPro"/>
</dbReference>
<name>A0A0D7BU88_9AGAR</name>
<evidence type="ECO:0000256" key="5">
    <source>
        <dbReference type="ARBA" id="ARBA00023136"/>
    </source>
</evidence>
<keyword evidence="3 6" id="KW-0812">Transmembrane</keyword>
<evidence type="ECO:0000256" key="4">
    <source>
        <dbReference type="ARBA" id="ARBA00022989"/>
    </source>
</evidence>
<feature type="transmembrane region" description="Helical" evidence="6">
    <location>
        <begin position="190"/>
        <end position="212"/>
    </location>
</feature>
<feature type="transmembrane region" description="Helical" evidence="6">
    <location>
        <begin position="297"/>
        <end position="317"/>
    </location>
</feature>
<evidence type="ECO:0000256" key="2">
    <source>
        <dbReference type="ARBA" id="ARBA00022448"/>
    </source>
</evidence>
<evidence type="ECO:0000259" key="7">
    <source>
        <dbReference type="PROSITE" id="PS50850"/>
    </source>
</evidence>
<organism evidence="8 9">
    <name type="scientific">Cylindrobasidium torrendii FP15055 ss-10</name>
    <dbReference type="NCBI Taxonomy" id="1314674"/>
    <lineage>
        <taxon>Eukaryota</taxon>
        <taxon>Fungi</taxon>
        <taxon>Dikarya</taxon>
        <taxon>Basidiomycota</taxon>
        <taxon>Agaricomycotina</taxon>
        <taxon>Agaricomycetes</taxon>
        <taxon>Agaricomycetidae</taxon>
        <taxon>Agaricales</taxon>
        <taxon>Marasmiineae</taxon>
        <taxon>Physalacriaceae</taxon>
        <taxon>Cylindrobasidium</taxon>
    </lineage>
</organism>
<dbReference type="Proteomes" id="UP000054007">
    <property type="component" value="Unassembled WGS sequence"/>
</dbReference>
<feature type="transmembrane region" description="Helical" evidence="6">
    <location>
        <begin position="387"/>
        <end position="407"/>
    </location>
</feature>
<gene>
    <name evidence="8" type="ORF">CYLTODRAFT_341503</name>
</gene>
<keyword evidence="4 6" id="KW-1133">Transmembrane helix</keyword>
<dbReference type="GO" id="GO:0016020">
    <property type="term" value="C:membrane"/>
    <property type="evidence" value="ECO:0007669"/>
    <property type="project" value="UniProtKB-SubCell"/>
</dbReference>
<dbReference type="FunFam" id="1.20.1250.20:FF:000057">
    <property type="entry name" value="MFS general substrate transporter"/>
    <property type="match status" value="1"/>
</dbReference>
<dbReference type="PROSITE" id="PS50850">
    <property type="entry name" value="MFS"/>
    <property type="match status" value="1"/>
</dbReference>
<evidence type="ECO:0000256" key="6">
    <source>
        <dbReference type="SAM" id="Phobius"/>
    </source>
</evidence>
<dbReference type="PANTHER" id="PTHR43791">
    <property type="entry name" value="PERMEASE-RELATED"/>
    <property type="match status" value="1"/>
</dbReference>
<feature type="domain" description="Major facilitator superfamily (MFS) profile" evidence="7">
    <location>
        <begin position="58"/>
        <end position="474"/>
    </location>
</feature>